<dbReference type="AlphaFoldDB" id="A0A246BNT3"/>
<dbReference type="EMBL" id="NHMK01000009">
    <property type="protein sequence ID" value="OWL97321.1"/>
    <property type="molecule type" value="Genomic_DNA"/>
</dbReference>
<evidence type="ECO:0000313" key="2">
    <source>
        <dbReference type="Proteomes" id="UP000197208"/>
    </source>
</evidence>
<dbReference type="RefSeq" id="WP_172417897.1">
    <property type="nucleotide sequence ID" value="NZ_BNAM01000013.1"/>
</dbReference>
<name>A0A246BNT3_9DEIO</name>
<dbReference type="Gene3D" id="1.25.40.10">
    <property type="entry name" value="Tetratricopeptide repeat domain"/>
    <property type="match status" value="1"/>
</dbReference>
<reference evidence="1 2" key="1">
    <citation type="submission" date="2017-05" db="EMBL/GenBank/DDBJ databases">
        <title>De novo genome assembly of Deniococcus indicus strain DR1.</title>
        <authorList>
            <person name="Chauhan D."/>
            <person name="Yennamalli R.M."/>
            <person name="Priyadarshini R."/>
        </authorList>
    </citation>
    <scope>NUCLEOTIDE SEQUENCE [LARGE SCALE GENOMIC DNA]</scope>
    <source>
        <strain evidence="1 2">DR1</strain>
    </source>
</reference>
<gene>
    <name evidence="1" type="ORF">CBQ26_03195</name>
</gene>
<dbReference type="SUPFAM" id="SSF48452">
    <property type="entry name" value="TPR-like"/>
    <property type="match status" value="1"/>
</dbReference>
<dbReference type="SUPFAM" id="SSF52540">
    <property type="entry name" value="P-loop containing nucleoside triphosphate hydrolases"/>
    <property type="match status" value="1"/>
</dbReference>
<organism evidence="1 2">
    <name type="scientific">Deinococcus indicus</name>
    <dbReference type="NCBI Taxonomy" id="223556"/>
    <lineage>
        <taxon>Bacteria</taxon>
        <taxon>Thermotogati</taxon>
        <taxon>Deinococcota</taxon>
        <taxon>Deinococci</taxon>
        <taxon>Deinococcales</taxon>
        <taxon>Deinococcaceae</taxon>
        <taxon>Deinococcus</taxon>
    </lineage>
</organism>
<accession>A0A246BNT3</accession>
<dbReference type="InterPro" id="IPR027417">
    <property type="entry name" value="P-loop_NTPase"/>
</dbReference>
<evidence type="ECO:0000313" key="1">
    <source>
        <dbReference type="EMBL" id="OWL97321.1"/>
    </source>
</evidence>
<dbReference type="InterPro" id="IPR011990">
    <property type="entry name" value="TPR-like_helical_dom_sf"/>
</dbReference>
<keyword evidence="2" id="KW-1185">Reference proteome</keyword>
<protein>
    <recommendedName>
        <fullName evidence="3">Bacterial transcriptional activator domain-containing protein</fullName>
    </recommendedName>
</protein>
<proteinExistence type="predicted"/>
<dbReference type="Proteomes" id="UP000197208">
    <property type="component" value="Unassembled WGS sequence"/>
</dbReference>
<sequence>MKLLTFGGVSVEGATFRREKPLLLLAYLCLEGPQPRRRLASLFWPDAANPMNSLAQNLIRLRPLTGAVLEHGSRVEALLPSDTQAFRDHCRAARPADALTLYTGAFLEGLTLDLNPDLEEWLLDTRETLAREARAAHLSLAGHHHARAEHTPAHAHAERAYHTPGAPPCDPADLHHLWQILGPTDHPLTLTLRRDARDLGLTLPAPTPALPTTPLIGRAAELAALSALPPGQIAWISGPPGIGKTTLLSALAGHGWQVLPARSGLPLATLEPLSPHPPCSAADALNLLRDTRLKLALDDWEDMDDTTRATLTLAARQHPGATIAITARQPPALPTHHHIPLHSLTEHDLHAHPGAHAATGGHPTLLAAYLNGTPPDRTLDAHLTLLGPDHRRLFLALAAQDTPNLAATRAALNLSAATLASTLDTLTREGLTTPGGSIRASTPARQLLDAHPLDTALTHLHLARHHPHDTAWPHWLAARDLWELADTPKCAAAAHWHADQEMKRGYPARAAKTLEVAPQTDEVKLLRGWAELRTGNATAAQRIVDDTHRTPPHRPRPWQTLAAACALKLGHLNVLRDLLDTLDRTGSPPDARTTHLRGMLALREGCDPEAMTLFRQASLRFRSEGLPGDAVIAESLVAMLNVRLGHDAHDAFRNVLNDSRPYPRERVHVLTNYVYSLTATHAPDTDVNAAYEETVTLAAQTNDLEGGAAAWNTWGVHAHLARDYEQAAHRYRRALHLVEGTGNLRLHGLIQSNLSELMDDHAQLAATLDLLSGAGHDTLSQTIQNNILR</sequence>
<evidence type="ECO:0008006" key="3">
    <source>
        <dbReference type="Google" id="ProtNLM"/>
    </source>
</evidence>
<comment type="caution">
    <text evidence="1">The sequence shown here is derived from an EMBL/GenBank/DDBJ whole genome shotgun (WGS) entry which is preliminary data.</text>
</comment>